<dbReference type="InterPro" id="IPR005785">
    <property type="entry name" value="B_amino_transI"/>
</dbReference>
<evidence type="ECO:0000256" key="3">
    <source>
        <dbReference type="ARBA" id="ARBA00004824"/>
    </source>
</evidence>
<keyword evidence="10 15" id="KW-0663">Pyridoxal phosphate</keyword>
<accession>A0A2J6WEN0</accession>
<dbReference type="NCBIfam" id="TIGR01122">
    <property type="entry name" value="ilvE_I"/>
    <property type="match status" value="1"/>
</dbReference>
<dbReference type="SUPFAM" id="SSF56752">
    <property type="entry name" value="D-aminoacid aminotransferase-like PLP-dependent enzymes"/>
    <property type="match status" value="1"/>
</dbReference>
<dbReference type="PANTHER" id="PTHR42743">
    <property type="entry name" value="AMINO-ACID AMINOTRANSFERASE"/>
    <property type="match status" value="1"/>
</dbReference>
<comment type="cofactor">
    <cofactor evidence="1 15">
        <name>pyridoxal 5'-phosphate</name>
        <dbReference type="ChEBI" id="CHEBI:597326"/>
    </cofactor>
</comment>
<evidence type="ECO:0000256" key="10">
    <source>
        <dbReference type="ARBA" id="ARBA00022898"/>
    </source>
</evidence>
<dbReference type="InterPro" id="IPR036038">
    <property type="entry name" value="Aminotransferase-like"/>
</dbReference>
<dbReference type="NCBIfam" id="NF005146">
    <property type="entry name" value="PRK06606.1"/>
    <property type="match status" value="1"/>
</dbReference>
<evidence type="ECO:0000256" key="13">
    <source>
        <dbReference type="ARBA" id="ARBA00048798"/>
    </source>
</evidence>
<comment type="pathway">
    <text evidence="4 15">Amino-acid biosynthesis; L-valine biosynthesis; L-valine from pyruvate: step 4/4.</text>
</comment>
<dbReference type="InterPro" id="IPR033939">
    <property type="entry name" value="BCAT_family"/>
</dbReference>
<reference evidence="16 17" key="1">
    <citation type="submission" date="2018-01" db="EMBL/GenBank/DDBJ databases">
        <title>Metagenomic assembled genomes from two thermal pools in the Uzon Caldera, Kamchatka, Russia.</title>
        <authorList>
            <person name="Wilkins L."/>
            <person name="Ettinger C."/>
        </authorList>
    </citation>
    <scope>NUCLEOTIDE SEQUENCE [LARGE SCALE GENOMIC DNA]</scope>
    <source>
        <strain evidence="16">ZAV-07</strain>
    </source>
</reference>
<dbReference type="Pfam" id="PF01063">
    <property type="entry name" value="Aminotran_4"/>
    <property type="match status" value="1"/>
</dbReference>
<dbReference type="GO" id="GO:0009098">
    <property type="term" value="P:L-leucine biosynthetic process"/>
    <property type="evidence" value="ECO:0007669"/>
    <property type="project" value="UniProtKB-UniPathway"/>
</dbReference>
<evidence type="ECO:0000256" key="8">
    <source>
        <dbReference type="ARBA" id="ARBA00022605"/>
    </source>
</evidence>
<sequence length="307" mass="34541">MVESKFIYFKGEFVEWDKAKIHILSHVIQYGSGVFEGIRAYETKMGTAIFRAYDHYKRLKESMKMYRMETSESIEDYINITKELLIKNGLKSAYIRPVVYRGLGPISPNPLHAPIETAIAAFEMPNLFNEKVEKGINVCVSSYRRFAPDTIPAVAKATGNYLNSQLAMMEAELNGFDEAIMLDVYGYISEGPGENIFLVKDGALYTPSLTNSILKGITRDSIIKIAGLLNIPVFEQNLPREMLYAADEIFFCGTAAEITPIVSVDKIPVGNGQVGKITKMLIEKFREIVYEGKDTFGWLEFVEAKGY</sequence>
<dbReference type="GO" id="GO:0009097">
    <property type="term" value="P:isoleucine biosynthetic process"/>
    <property type="evidence" value="ECO:0007669"/>
    <property type="project" value="UniProtKB-UniPathway"/>
</dbReference>
<evidence type="ECO:0000256" key="2">
    <source>
        <dbReference type="ARBA" id="ARBA00003109"/>
    </source>
</evidence>
<evidence type="ECO:0000256" key="5">
    <source>
        <dbReference type="ARBA" id="ARBA00005072"/>
    </source>
</evidence>
<dbReference type="InterPro" id="IPR050571">
    <property type="entry name" value="Class-IV_PLP-Dep_Aminotrnsfr"/>
</dbReference>
<dbReference type="UniPathway" id="UPA00049">
    <property type="reaction ID" value="UER00062"/>
</dbReference>
<comment type="function">
    <text evidence="2 15">Acts on leucine, isoleucine and valine.</text>
</comment>
<evidence type="ECO:0000256" key="4">
    <source>
        <dbReference type="ARBA" id="ARBA00004931"/>
    </source>
</evidence>
<evidence type="ECO:0000313" key="17">
    <source>
        <dbReference type="Proteomes" id="UP000237040"/>
    </source>
</evidence>
<evidence type="ECO:0000256" key="9">
    <source>
        <dbReference type="ARBA" id="ARBA00022679"/>
    </source>
</evidence>
<gene>
    <name evidence="15" type="primary">ilvE</name>
    <name evidence="16" type="ORF">C0189_02675</name>
</gene>
<proteinExistence type="inferred from homology"/>
<dbReference type="CDD" id="cd01557">
    <property type="entry name" value="BCAT_beta_family"/>
    <property type="match status" value="1"/>
</dbReference>
<organism evidence="16 17">
    <name type="scientific">Caldisericum exile</name>
    <dbReference type="NCBI Taxonomy" id="693075"/>
    <lineage>
        <taxon>Bacteria</taxon>
        <taxon>Pseudomonadati</taxon>
        <taxon>Caldisericota/Cryosericota group</taxon>
        <taxon>Caldisericota</taxon>
        <taxon>Caldisericia</taxon>
        <taxon>Caldisericales</taxon>
        <taxon>Caldisericaceae</taxon>
        <taxon>Caldisericum</taxon>
    </lineage>
</organism>
<dbReference type="Gene3D" id="3.30.470.10">
    <property type="match status" value="1"/>
</dbReference>
<dbReference type="Gene3D" id="3.20.10.10">
    <property type="entry name" value="D-amino Acid Aminotransferase, subunit A, domain 2"/>
    <property type="match status" value="1"/>
</dbReference>
<evidence type="ECO:0000256" key="12">
    <source>
        <dbReference type="ARBA" id="ARBA00048212"/>
    </source>
</evidence>
<dbReference type="GO" id="GO:0052656">
    <property type="term" value="F:L-isoleucine-2-oxoglutarate transaminase activity"/>
    <property type="evidence" value="ECO:0007669"/>
    <property type="project" value="RHEA"/>
</dbReference>
<comment type="pathway">
    <text evidence="5 15">Amino-acid biosynthesis; L-leucine biosynthesis; L-leucine from 3-methyl-2-oxobutanoate: step 4/4.</text>
</comment>
<dbReference type="FunFam" id="3.20.10.10:FF:000002">
    <property type="entry name" value="D-alanine aminotransferase"/>
    <property type="match status" value="1"/>
</dbReference>
<keyword evidence="11 15" id="KW-0100">Branched-chain amino acid biosynthesis</keyword>
<dbReference type="EMBL" id="PNIL01000039">
    <property type="protein sequence ID" value="PMP67660.1"/>
    <property type="molecule type" value="Genomic_DNA"/>
</dbReference>
<comment type="pathway">
    <text evidence="3 15">Amino-acid biosynthesis; L-isoleucine biosynthesis; L-isoleucine from 2-oxobutanoate: step 4/4.</text>
</comment>
<keyword evidence="7 15" id="KW-0032">Aminotransferase</keyword>
<evidence type="ECO:0000256" key="6">
    <source>
        <dbReference type="ARBA" id="ARBA00009320"/>
    </source>
</evidence>
<comment type="catalytic activity">
    <reaction evidence="14 15">
        <text>L-leucine + 2-oxoglutarate = 4-methyl-2-oxopentanoate + L-glutamate</text>
        <dbReference type="Rhea" id="RHEA:18321"/>
        <dbReference type="ChEBI" id="CHEBI:16810"/>
        <dbReference type="ChEBI" id="CHEBI:17865"/>
        <dbReference type="ChEBI" id="CHEBI:29985"/>
        <dbReference type="ChEBI" id="CHEBI:57427"/>
        <dbReference type="EC" id="2.6.1.42"/>
    </reaction>
</comment>
<keyword evidence="9 15" id="KW-0808">Transferase</keyword>
<name>A0A2J6WEN0_9BACT</name>
<dbReference type="UniPathway" id="UPA00047">
    <property type="reaction ID" value="UER00058"/>
</dbReference>
<dbReference type="InterPro" id="IPR001544">
    <property type="entry name" value="Aminotrans_IV"/>
</dbReference>
<comment type="catalytic activity">
    <reaction evidence="12 15">
        <text>L-valine + 2-oxoglutarate = 3-methyl-2-oxobutanoate + L-glutamate</text>
        <dbReference type="Rhea" id="RHEA:24813"/>
        <dbReference type="ChEBI" id="CHEBI:11851"/>
        <dbReference type="ChEBI" id="CHEBI:16810"/>
        <dbReference type="ChEBI" id="CHEBI:29985"/>
        <dbReference type="ChEBI" id="CHEBI:57762"/>
        <dbReference type="EC" id="2.6.1.42"/>
    </reaction>
</comment>
<dbReference type="GO" id="GO:0052654">
    <property type="term" value="F:L-leucine-2-oxoglutarate transaminase activity"/>
    <property type="evidence" value="ECO:0007669"/>
    <property type="project" value="RHEA"/>
</dbReference>
<dbReference type="Proteomes" id="UP000237040">
    <property type="component" value="Unassembled WGS sequence"/>
</dbReference>
<evidence type="ECO:0000256" key="7">
    <source>
        <dbReference type="ARBA" id="ARBA00022576"/>
    </source>
</evidence>
<dbReference type="InterPro" id="IPR043132">
    <property type="entry name" value="BCAT-like_C"/>
</dbReference>
<dbReference type="GO" id="GO:0005829">
    <property type="term" value="C:cytosol"/>
    <property type="evidence" value="ECO:0007669"/>
    <property type="project" value="TreeGrafter"/>
</dbReference>
<dbReference type="InterPro" id="IPR043131">
    <property type="entry name" value="BCAT-like_N"/>
</dbReference>
<protein>
    <recommendedName>
        <fullName evidence="15">Branched-chain-amino-acid aminotransferase</fullName>
        <shortName evidence="15">BCAT</shortName>
        <ecNumber evidence="15">2.6.1.42</ecNumber>
    </recommendedName>
</protein>
<evidence type="ECO:0000256" key="11">
    <source>
        <dbReference type="ARBA" id="ARBA00023304"/>
    </source>
</evidence>
<dbReference type="GO" id="GO:0052655">
    <property type="term" value="F:L-valine-2-oxoglutarate transaminase activity"/>
    <property type="evidence" value="ECO:0007669"/>
    <property type="project" value="RHEA"/>
</dbReference>
<dbReference type="PANTHER" id="PTHR42743:SF11">
    <property type="entry name" value="AMINODEOXYCHORISMATE LYASE"/>
    <property type="match status" value="1"/>
</dbReference>
<dbReference type="EC" id="2.6.1.42" evidence="15"/>
<dbReference type="UniPathway" id="UPA00048">
    <property type="reaction ID" value="UER00073"/>
</dbReference>
<comment type="similarity">
    <text evidence="6 15">Belongs to the class-IV pyridoxal-phosphate-dependent aminotransferase family.</text>
</comment>
<comment type="caution">
    <text evidence="16">The sequence shown here is derived from an EMBL/GenBank/DDBJ whole genome shotgun (WGS) entry which is preliminary data.</text>
</comment>
<dbReference type="GO" id="GO:0009099">
    <property type="term" value="P:L-valine biosynthetic process"/>
    <property type="evidence" value="ECO:0007669"/>
    <property type="project" value="UniProtKB-UniPathway"/>
</dbReference>
<evidence type="ECO:0000256" key="1">
    <source>
        <dbReference type="ARBA" id="ARBA00001933"/>
    </source>
</evidence>
<evidence type="ECO:0000256" key="15">
    <source>
        <dbReference type="RuleBase" id="RU364094"/>
    </source>
</evidence>
<evidence type="ECO:0000256" key="14">
    <source>
        <dbReference type="ARBA" id="ARBA00049229"/>
    </source>
</evidence>
<evidence type="ECO:0000313" key="16">
    <source>
        <dbReference type="EMBL" id="PMP67660.1"/>
    </source>
</evidence>
<keyword evidence="8 15" id="KW-0028">Amino-acid biosynthesis</keyword>
<dbReference type="AlphaFoldDB" id="A0A2J6WEN0"/>
<comment type="catalytic activity">
    <reaction evidence="13 15">
        <text>L-isoleucine + 2-oxoglutarate = (S)-3-methyl-2-oxopentanoate + L-glutamate</text>
        <dbReference type="Rhea" id="RHEA:24801"/>
        <dbReference type="ChEBI" id="CHEBI:16810"/>
        <dbReference type="ChEBI" id="CHEBI:29985"/>
        <dbReference type="ChEBI" id="CHEBI:35146"/>
        <dbReference type="ChEBI" id="CHEBI:58045"/>
        <dbReference type="EC" id="2.6.1.42"/>
    </reaction>
</comment>